<evidence type="ECO:0000256" key="1">
    <source>
        <dbReference type="SAM" id="MobiDB-lite"/>
    </source>
</evidence>
<sequence>MRHVGGHRRSALLAVAALVLVGCSDARSSDPDDPDNPAKQVSVSEDSTDVSPVEEALGLLPPDVGLVDFSSDRHSAERLGLIDDDAATLTDLGTSYADRVDAVDQSDLAAIGALADAVEEMTKGGATFSQVDVRWTMLATTDHDPLDDDARSVQAFRLVDGIDMTDVVADLEDAGFERTTDDGWEKFHLDGQLSEEVDVLDGNTIDGRFPELFFPDVAVHPDAHLVALGDTEVLVPDGSSRETVEALRTLLPTAPEEVERFALTPYSYMRCYEPVSVTTDNRATPRAIAAWSRQFGIEELGVPGATMLTWVPGEEVVHRSLFADEAAAQRALEGRKRLYGGAAVESEEPLGVLMPADGNESPYEAGWQMSREGRIVTVLHNATNPDDAIYTYSRHGLGFDTCGAPGMFS</sequence>
<accession>A0ABS1L7Y9</accession>
<feature type="signal peptide" evidence="2">
    <location>
        <begin position="1"/>
        <end position="28"/>
    </location>
</feature>
<feature type="region of interest" description="Disordered" evidence="1">
    <location>
        <begin position="26"/>
        <end position="51"/>
    </location>
</feature>
<gene>
    <name evidence="3" type="ORF">JI751_09145</name>
</gene>
<dbReference type="PROSITE" id="PS51257">
    <property type="entry name" value="PROKAR_LIPOPROTEIN"/>
    <property type="match status" value="1"/>
</dbReference>
<protein>
    <submittedName>
        <fullName evidence="3">Uncharacterized protein</fullName>
    </submittedName>
</protein>
<name>A0ABS1L7Y9_9ACTN</name>
<dbReference type="Proteomes" id="UP000636918">
    <property type="component" value="Unassembled WGS sequence"/>
</dbReference>
<dbReference type="RefSeq" id="WP_201935632.1">
    <property type="nucleotide sequence ID" value="NZ_JAERSG010000002.1"/>
</dbReference>
<evidence type="ECO:0000313" key="3">
    <source>
        <dbReference type="EMBL" id="MBL0747775.1"/>
    </source>
</evidence>
<comment type="caution">
    <text evidence="3">The sequence shown here is derived from an EMBL/GenBank/DDBJ whole genome shotgun (WGS) entry which is preliminary data.</text>
</comment>
<keyword evidence="2" id="KW-0732">Signal</keyword>
<reference evidence="3 4" key="1">
    <citation type="submission" date="2021-01" db="EMBL/GenBank/DDBJ databases">
        <title>Genome seq and assembly of Nocardiodes sp. G10.</title>
        <authorList>
            <person name="Chhetri G."/>
        </authorList>
    </citation>
    <scope>NUCLEOTIDE SEQUENCE [LARGE SCALE GENOMIC DNA]</scope>
    <source>
        <strain evidence="3 4">G10</strain>
    </source>
</reference>
<evidence type="ECO:0000256" key="2">
    <source>
        <dbReference type="SAM" id="SignalP"/>
    </source>
</evidence>
<dbReference type="EMBL" id="JAERSG010000002">
    <property type="protein sequence ID" value="MBL0747775.1"/>
    <property type="molecule type" value="Genomic_DNA"/>
</dbReference>
<organism evidence="3 4">
    <name type="scientific">Nocardioides baculatus</name>
    <dbReference type="NCBI Taxonomy" id="2801337"/>
    <lineage>
        <taxon>Bacteria</taxon>
        <taxon>Bacillati</taxon>
        <taxon>Actinomycetota</taxon>
        <taxon>Actinomycetes</taxon>
        <taxon>Propionibacteriales</taxon>
        <taxon>Nocardioidaceae</taxon>
        <taxon>Nocardioides</taxon>
    </lineage>
</organism>
<proteinExistence type="predicted"/>
<evidence type="ECO:0000313" key="4">
    <source>
        <dbReference type="Proteomes" id="UP000636918"/>
    </source>
</evidence>
<feature type="chain" id="PRO_5045401770" evidence="2">
    <location>
        <begin position="29"/>
        <end position="409"/>
    </location>
</feature>
<keyword evidence="4" id="KW-1185">Reference proteome</keyword>